<dbReference type="NCBIfam" id="TIGR01538">
    <property type="entry name" value="portal_SPP1"/>
    <property type="match status" value="1"/>
</dbReference>
<organism evidence="2 3">
    <name type="scientific">Paenibacillus algorifonticola</name>
    <dbReference type="NCBI Taxonomy" id="684063"/>
    <lineage>
        <taxon>Bacteria</taxon>
        <taxon>Bacillati</taxon>
        <taxon>Bacillota</taxon>
        <taxon>Bacilli</taxon>
        <taxon>Bacillales</taxon>
        <taxon>Paenibacillaceae</taxon>
        <taxon>Paenibacillus</taxon>
    </lineage>
</organism>
<feature type="compositionally biased region" description="Basic and acidic residues" evidence="1">
    <location>
        <begin position="460"/>
        <end position="475"/>
    </location>
</feature>
<reference evidence="3" key="1">
    <citation type="submission" date="2016-10" db="EMBL/GenBank/DDBJ databases">
        <authorList>
            <person name="Varghese N."/>
            <person name="Submissions S."/>
        </authorList>
    </citation>
    <scope>NUCLEOTIDE SEQUENCE [LARGE SCALE GENOMIC DNA]</scope>
    <source>
        <strain evidence="3">CGMCC 1.10223</strain>
    </source>
</reference>
<evidence type="ECO:0000313" key="3">
    <source>
        <dbReference type="Proteomes" id="UP000183410"/>
    </source>
</evidence>
<sequence length="496" mass="55902">MTMLWPNGDEQKAIENIIIRGARTAASLEQIIQLEIGDWSSSHKLAWMQIGNRYYRNDTDINKRQRTAIGASGAKEPVANLANNQLANAFIRKLVDQKVGYLLGKPITIQAENDAYQEQLDNIFNKDQHRRLKSTGKTAVNNGIAWWHVYYDEDGQLSFKLMNSPEIIPLWRDEAHTVLDAIIRVYEVEVYEGLQRKKVKKIEWWDTSGVRRYTTGGTGFIPDVEAGAVGAHFSVKSSDGKEQGLNWERVPFIAWKYNEEEQPLVEIIKSLADDYDNKKSDNSNNLEDMPDSIFVVKDYGGQSASEFRKNMATYRTAFVEDQGGVDSLSIDMNSEAYKTHMEQARKDIYEFGRGVDTQGVDIGSAPSGIALRFLYSDLDMDASLIETEFQASLEQLRWFIDKHLYNTTGVDFSGEKAEFIFNRDMPVDEAAIITGIKDSVGILSDETLVAQHPYVKDAKTEMKRKAADRAKMQKDADEEATGGLPTSTPIKTDGDT</sequence>
<evidence type="ECO:0000313" key="2">
    <source>
        <dbReference type="EMBL" id="SFF22943.1"/>
    </source>
</evidence>
<proteinExistence type="predicted"/>
<accession>A0A1I2H0L9</accession>
<dbReference type="InterPro" id="IPR021145">
    <property type="entry name" value="Portal_protein_SPP1_Gp6-like"/>
</dbReference>
<keyword evidence="3" id="KW-1185">Reference proteome</keyword>
<dbReference type="EMBL" id="FONN01000019">
    <property type="protein sequence ID" value="SFF22943.1"/>
    <property type="molecule type" value="Genomic_DNA"/>
</dbReference>
<protein>
    <submittedName>
        <fullName evidence="2">Phage portal protein, SPP1 family</fullName>
    </submittedName>
</protein>
<dbReference type="Pfam" id="PF05133">
    <property type="entry name" value="SPP1_portal"/>
    <property type="match status" value="1"/>
</dbReference>
<dbReference type="AlphaFoldDB" id="A0A1I2H0L9"/>
<feature type="region of interest" description="Disordered" evidence="1">
    <location>
        <begin position="460"/>
        <end position="496"/>
    </location>
</feature>
<dbReference type="InterPro" id="IPR006428">
    <property type="entry name" value="Portal_SPP1-type"/>
</dbReference>
<name>A0A1I2H0L9_9BACL</name>
<dbReference type="Proteomes" id="UP000183410">
    <property type="component" value="Unassembled WGS sequence"/>
</dbReference>
<evidence type="ECO:0000256" key="1">
    <source>
        <dbReference type="SAM" id="MobiDB-lite"/>
    </source>
</evidence>
<gene>
    <name evidence="2" type="ORF">SAMN04487969_11959</name>
</gene>